<comment type="caution">
    <text evidence="1">The sequence shown here is derived from an EMBL/GenBank/DDBJ whole genome shotgun (WGS) entry which is preliminary data.</text>
</comment>
<protein>
    <submittedName>
        <fullName evidence="1">Spore coat protein</fullName>
    </submittedName>
</protein>
<accession>A0A839K2J8</accession>
<reference evidence="1 2" key="1">
    <citation type="submission" date="2020-07" db="EMBL/GenBank/DDBJ databases">
        <title>Characterization and genome sequencing of isolate MD1, a novel member within the family Lachnospiraceae.</title>
        <authorList>
            <person name="Rettenmaier R."/>
            <person name="Di Bello L."/>
            <person name="Zinser C."/>
            <person name="Scheitz K."/>
            <person name="Liebl W."/>
            <person name="Zverlov V."/>
        </authorList>
    </citation>
    <scope>NUCLEOTIDE SEQUENCE [LARGE SCALE GENOMIC DNA]</scope>
    <source>
        <strain evidence="1 2">MD1</strain>
    </source>
</reference>
<keyword evidence="1" id="KW-0167">Capsid protein</keyword>
<evidence type="ECO:0000313" key="2">
    <source>
        <dbReference type="Proteomes" id="UP000574276"/>
    </source>
</evidence>
<organism evidence="1 2">
    <name type="scientific">Variimorphobacter saccharofermentans</name>
    <dbReference type="NCBI Taxonomy" id="2755051"/>
    <lineage>
        <taxon>Bacteria</taxon>
        <taxon>Bacillati</taxon>
        <taxon>Bacillota</taxon>
        <taxon>Clostridia</taxon>
        <taxon>Lachnospirales</taxon>
        <taxon>Lachnospiraceae</taxon>
        <taxon>Variimorphobacter</taxon>
    </lineage>
</organism>
<dbReference type="Gene3D" id="1.20.1260.10">
    <property type="match status" value="1"/>
</dbReference>
<dbReference type="EMBL" id="JACEGA010000001">
    <property type="protein sequence ID" value="MBB2183618.1"/>
    <property type="molecule type" value="Genomic_DNA"/>
</dbReference>
<sequence length="79" mass="8562">MRIGNSIAPHEALELHELLTFKNVCATKSASMAALVKDDELKTILEQDFNTSKEHIKELQDLMVGASTAFDSASKATVG</sequence>
<keyword evidence="2" id="KW-1185">Reference proteome</keyword>
<gene>
    <name evidence="1" type="ORF">H0486_12115</name>
</gene>
<keyword evidence="1" id="KW-0946">Virion</keyword>
<dbReference type="AlphaFoldDB" id="A0A839K2J8"/>
<proteinExistence type="predicted"/>
<dbReference type="InterPro" id="IPR012347">
    <property type="entry name" value="Ferritin-like"/>
</dbReference>
<dbReference type="Proteomes" id="UP000574276">
    <property type="component" value="Unassembled WGS sequence"/>
</dbReference>
<name>A0A839K2J8_9FIRM</name>
<dbReference type="RefSeq" id="WP_228353251.1">
    <property type="nucleotide sequence ID" value="NZ_JACEGA010000001.1"/>
</dbReference>
<evidence type="ECO:0000313" key="1">
    <source>
        <dbReference type="EMBL" id="MBB2183618.1"/>
    </source>
</evidence>